<keyword evidence="8" id="KW-1185">Reference proteome</keyword>
<evidence type="ECO:0000256" key="4">
    <source>
        <dbReference type="ARBA" id="ARBA00022840"/>
    </source>
</evidence>
<keyword evidence="4" id="KW-0067">ATP-binding</keyword>
<feature type="domain" description="AMP-dependent synthetase/ligase" evidence="5">
    <location>
        <begin position="15"/>
        <end position="93"/>
    </location>
</feature>
<keyword evidence="1" id="KW-0474">Menaquinone biosynthesis</keyword>
<dbReference type="InterPro" id="IPR010192">
    <property type="entry name" value="MenE"/>
</dbReference>
<dbReference type="PANTHER" id="PTHR43767:SF1">
    <property type="entry name" value="NONRIBOSOMAL PEPTIDE SYNTHASE PES1 (EUROFUNG)-RELATED"/>
    <property type="match status" value="1"/>
</dbReference>
<dbReference type="SUPFAM" id="SSF56801">
    <property type="entry name" value="Acetyl-CoA synthetase-like"/>
    <property type="match status" value="1"/>
</dbReference>
<dbReference type="CDD" id="cd17630">
    <property type="entry name" value="OSB_MenE-like"/>
    <property type="match status" value="1"/>
</dbReference>
<keyword evidence="3" id="KW-0547">Nucleotide-binding</keyword>
<comment type="caution">
    <text evidence="7">The sequence shown here is derived from an EMBL/GenBank/DDBJ whole genome shotgun (WGS) entry which is preliminary data.</text>
</comment>
<dbReference type="InterPro" id="IPR025110">
    <property type="entry name" value="AMP-bd_C"/>
</dbReference>
<gene>
    <name evidence="7" type="primary">menE</name>
    <name evidence="7" type="ORF">SOASR032_09910</name>
</gene>
<dbReference type="NCBIfam" id="NF006539">
    <property type="entry name" value="PRK09029.1"/>
    <property type="match status" value="1"/>
</dbReference>
<dbReference type="RefSeq" id="WP_261821663.1">
    <property type="nucleotide sequence ID" value="NZ_BRLJ01000002.1"/>
</dbReference>
<organism evidence="7 8">
    <name type="scientific">Pragia fontium</name>
    <dbReference type="NCBI Taxonomy" id="82985"/>
    <lineage>
        <taxon>Bacteria</taxon>
        <taxon>Pseudomonadati</taxon>
        <taxon>Pseudomonadota</taxon>
        <taxon>Gammaproteobacteria</taxon>
        <taxon>Enterobacterales</taxon>
        <taxon>Budviciaceae</taxon>
        <taxon>Pragia</taxon>
    </lineage>
</organism>
<evidence type="ECO:0000259" key="5">
    <source>
        <dbReference type="Pfam" id="PF00501"/>
    </source>
</evidence>
<evidence type="ECO:0000313" key="8">
    <source>
        <dbReference type="Proteomes" id="UP001059610"/>
    </source>
</evidence>
<evidence type="ECO:0000259" key="6">
    <source>
        <dbReference type="Pfam" id="PF13193"/>
    </source>
</evidence>
<dbReference type="PROSITE" id="PS00455">
    <property type="entry name" value="AMP_BINDING"/>
    <property type="match status" value="1"/>
</dbReference>
<keyword evidence="2 7" id="KW-0436">Ligase</keyword>
<dbReference type="InterPro" id="IPR042099">
    <property type="entry name" value="ANL_N_sf"/>
</dbReference>
<evidence type="ECO:0000313" key="7">
    <source>
        <dbReference type="EMBL" id="GKX62422.1"/>
    </source>
</evidence>
<accession>A0ABQ5LHU4</accession>
<name>A0ABQ5LHU4_9GAMM</name>
<dbReference type="Pfam" id="PF13193">
    <property type="entry name" value="AMP-binding_C"/>
    <property type="match status" value="1"/>
</dbReference>
<dbReference type="Pfam" id="PF00501">
    <property type="entry name" value="AMP-binding"/>
    <property type="match status" value="2"/>
</dbReference>
<dbReference type="Gene3D" id="3.30.300.30">
    <property type="match status" value="1"/>
</dbReference>
<dbReference type="Proteomes" id="UP001059610">
    <property type="component" value="Unassembled WGS sequence"/>
</dbReference>
<dbReference type="EMBL" id="BRLJ01000002">
    <property type="protein sequence ID" value="GKX62422.1"/>
    <property type="molecule type" value="Genomic_DNA"/>
</dbReference>
<dbReference type="GO" id="GO:0016874">
    <property type="term" value="F:ligase activity"/>
    <property type="evidence" value="ECO:0007669"/>
    <property type="project" value="UniProtKB-KW"/>
</dbReference>
<dbReference type="InterPro" id="IPR000873">
    <property type="entry name" value="AMP-dep_synth/lig_dom"/>
</dbReference>
<dbReference type="InterPro" id="IPR020845">
    <property type="entry name" value="AMP-binding_CS"/>
</dbReference>
<dbReference type="NCBIfam" id="TIGR01923">
    <property type="entry name" value="menE"/>
    <property type="match status" value="1"/>
</dbReference>
<reference evidence="7" key="1">
    <citation type="submission" date="2022-06" db="EMBL/GenBank/DDBJ databases">
        <title>Draft genome sequences of Pragia fontium str. JCM24417.</title>
        <authorList>
            <person name="Wakabayashi Y."/>
            <person name="Kojima K."/>
        </authorList>
    </citation>
    <scope>NUCLEOTIDE SEQUENCE</scope>
    <source>
        <strain evidence="7">JCM 24417</strain>
    </source>
</reference>
<dbReference type="Gene3D" id="3.40.50.12780">
    <property type="entry name" value="N-terminal domain of ligase-like"/>
    <property type="match status" value="1"/>
</dbReference>
<protein>
    <submittedName>
        <fullName evidence="7">2-succinylbenzoate-CoA ligase</fullName>
    </submittedName>
</protein>
<proteinExistence type="predicted"/>
<evidence type="ECO:0000256" key="2">
    <source>
        <dbReference type="ARBA" id="ARBA00022598"/>
    </source>
</evidence>
<sequence>MASLDCPEFDDWPWQQWAKQRPDATALIREQRSVSWQQLADELNALSAVFYRDGVRKGNGVALRGKNSPEQLLAYLALLQLGARVLPLNPQLPISLQIQLLPMLNIDYGWCAQQGSWPPGVKPLSEFCWENIPESDAIATASWSDQPALTMTLTSGSSGLPKAAVHTPQIHLANAHGLLQRMQFEAGDSWLLSLPLFHVSGQGVLWRWLLKGAILVQRHMHPLSAALSGCTHASLVPTQLWRLLEHDANSLSLKQVLLGGAAIPVELTERAQQAGIGCWCGYGMTEMASTTCAKPADETSGVGLPLPGRELRIVEHEIWLRGSGQALGYWLNGDIRPLCDEQGWFHTRDRGEMRDGELYIVGRLDNLFFSAGEGIQPEDIERVLVGHPLIEQAFVVPVASQEFGQRPVAVIDALPGLELDKLTGWLEGKVASFQKPDFYYLLPEHLQSGGIKISRQALKEWVTGLPQHK</sequence>
<evidence type="ECO:0000256" key="3">
    <source>
        <dbReference type="ARBA" id="ARBA00022741"/>
    </source>
</evidence>
<evidence type="ECO:0000256" key="1">
    <source>
        <dbReference type="ARBA" id="ARBA00022428"/>
    </source>
</evidence>
<dbReference type="PANTHER" id="PTHR43767">
    <property type="entry name" value="LONG-CHAIN-FATTY-ACID--COA LIGASE"/>
    <property type="match status" value="1"/>
</dbReference>
<dbReference type="InterPro" id="IPR050237">
    <property type="entry name" value="ATP-dep_AMP-bd_enzyme"/>
</dbReference>
<feature type="domain" description="AMP-dependent synthetase/ligase" evidence="5">
    <location>
        <begin position="147"/>
        <end position="330"/>
    </location>
</feature>
<dbReference type="InterPro" id="IPR045851">
    <property type="entry name" value="AMP-bd_C_sf"/>
</dbReference>
<feature type="domain" description="AMP-binding enzyme C-terminal" evidence="6">
    <location>
        <begin position="380"/>
        <end position="444"/>
    </location>
</feature>